<proteinExistence type="predicted"/>
<evidence type="ECO:0000313" key="3">
    <source>
        <dbReference type="EMBL" id="MDT0648451.1"/>
    </source>
</evidence>
<accession>A0ABU3CQ92</accession>
<name>A0ABU3CQ92_9FLAO</name>
<dbReference type="InterPro" id="IPR011234">
    <property type="entry name" value="Fumarylacetoacetase-like_C"/>
</dbReference>
<dbReference type="Gene3D" id="3.90.850.10">
    <property type="entry name" value="Fumarylacetoacetase-like, C-terminal domain"/>
    <property type="match status" value="1"/>
</dbReference>
<keyword evidence="3" id="KW-0378">Hydrolase</keyword>
<keyword evidence="1" id="KW-0456">Lyase</keyword>
<dbReference type="SUPFAM" id="SSF56529">
    <property type="entry name" value="FAH"/>
    <property type="match status" value="1"/>
</dbReference>
<gene>
    <name evidence="3" type="ORF">RM545_17320</name>
</gene>
<dbReference type="PROSITE" id="PS51257">
    <property type="entry name" value="PROKAR_LIPOPROTEIN"/>
    <property type="match status" value="1"/>
</dbReference>
<dbReference type="EMBL" id="JAVRHO010000051">
    <property type="protein sequence ID" value="MDT0648451.1"/>
    <property type="molecule type" value="Genomic_DNA"/>
</dbReference>
<protein>
    <submittedName>
        <fullName evidence="3">Fumarylacetoacetate hydrolase family protein</fullName>
    </submittedName>
</protein>
<dbReference type="Proteomes" id="UP001245285">
    <property type="component" value="Unassembled WGS sequence"/>
</dbReference>
<evidence type="ECO:0000313" key="4">
    <source>
        <dbReference type="Proteomes" id="UP001245285"/>
    </source>
</evidence>
<dbReference type="PANTHER" id="PTHR30143">
    <property type="entry name" value="ACID HYDRATASE"/>
    <property type="match status" value="1"/>
</dbReference>
<keyword evidence="4" id="KW-1185">Reference proteome</keyword>
<evidence type="ECO:0000256" key="1">
    <source>
        <dbReference type="ARBA" id="ARBA00023239"/>
    </source>
</evidence>
<dbReference type="PANTHER" id="PTHR30143:SF0">
    <property type="entry name" value="2-KETO-4-PENTENOATE HYDRATASE"/>
    <property type="match status" value="1"/>
</dbReference>
<reference evidence="3 4" key="1">
    <citation type="submission" date="2023-09" db="EMBL/GenBank/DDBJ databases">
        <authorList>
            <person name="Rey-Velasco X."/>
        </authorList>
    </citation>
    <scope>NUCLEOTIDE SEQUENCE [LARGE SCALE GENOMIC DNA]</scope>
    <source>
        <strain evidence="3 4">F260</strain>
    </source>
</reference>
<sequence>MKKINSNLYLLAIFAFLFTSCSKDENSGLTDDPTKAQLSFGAILNDIESGRASEKSHTSFLDEVPECSDEAAAYVEIILSRNGVNVVGSEATPHRVNLAAGQIFTVEDAALELEPDNYSLEYFAVYGASGEMIWLAPYGNGGNLSQFVDTALPISIDLGAGVKKYVEVDVLCYDDRGVNEYGYLFFDVDQNRAMEFCIFGNFCDDTGRHYPAQYSVDVWSYANGILGDQLYEDVYSDVYLNNDGDYAASPVCFALPDTEGMDEYYFEITIRNSDAYGDVDERVIRAGVINDDDVRDLMGDNDDVDYYHFREGNCGDMEDFPNFFNSEYPGLFAFVDDYADSFFNIEPFPALTPIYPSLTIEDAYDFQVLLNIELQQRGLEEISGYKLGFTADMKPFGAPKPIYGRLYSSFEVPNGTTLSISEDFIRGSVGYEVAIIIGKDIRTAISPEEAKDAVKAIAPAFEFADFAFNPNNEVIDFRDIIATNSAARTYILGEETLLENLLDQGINPNQIEVTGTLDGNVILEAAIGLPVDGIFQAVSFLSQELASTGSYIKAGDIILTGAIKGNQLDGPGTYVGDYGILGSIRVTLVE</sequence>
<comment type="caution">
    <text evidence="3">The sequence shown here is derived from an EMBL/GenBank/DDBJ whole genome shotgun (WGS) entry which is preliminary data.</text>
</comment>
<dbReference type="Pfam" id="PF01557">
    <property type="entry name" value="FAA_hydrolase"/>
    <property type="match status" value="1"/>
</dbReference>
<evidence type="ECO:0000259" key="2">
    <source>
        <dbReference type="Pfam" id="PF01557"/>
    </source>
</evidence>
<dbReference type="GO" id="GO:0016787">
    <property type="term" value="F:hydrolase activity"/>
    <property type="evidence" value="ECO:0007669"/>
    <property type="project" value="UniProtKB-KW"/>
</dbReference>
<feature type="domain" description="Fumarylacetoacetase-like C-terminal" evidence="2">
    <location>
        <begin position="415"/>
        <end position="573"/>
    </location>
</feature>
<organism evidence="3 4">
    <name type="scientific">Autumnicola lenta</name>
    <dbReference type="NCBI Taxonomy" id="3075593"/>
    <lineage>
        <taxon>Bacteria</taxon>
        <taxon>Pseudomonadati</taxon>
        <taxon>Bacteroidota</taxon>
        <taxon>Flavobacteriia</taxon>
        <taxon>Flavobacteriales</taxon>
        <taxon>Flavobacteriaceae</taxon>
        <taxon>Autumnicola</taxon>
    </lineage>
</organism>
<dbReference type="InterPro" id="IPR050772">
    <property type="entry name" value="Hydratase-Decarb/MhpD_sf"/>
</dbReference>
<dbReference type="RefSeq" id="WP_311496540.1">
    <property type="nucleotide sequence ID" value="NZ_JAVRHO010000051.1"/>
</dbReference>
<dbReference type="InterPro" id="IPR036663">
    <property type="entry name" value="Fumarylacetoacetase_C_sf"/>
</dbReference>